<dbReference type="AlphaFoldDB" id="A0A2W7NS38"/>
<protein>
    <submittedName>
        <fullName evidence="1">Uncharacterized protein</fullName>
    </submittedName>
</protein>
<dbReference type="EMBL" id="QKZN01000009">
    <property type="protein sequence ID" value="PZX24685.1"/>
    <property type="molecule type" value="Genomic_DNA"/>
</dbReference>
<accession>A0A2W7NS38</accession>
<organism evidence="1 2">
    <name type="scientific">Cupriavidus phytorum</name>
    <dbReference type="NCBI Taxonomy" id="3024399"/>
    <lineage>
        <taxon>Bacteria</taxon>
        <taxon>Pseudomonadati</taxon>
        <taxon>Pseudomonadota</taxon>
        <taxon>Betaproteobacteria</taxon>
        <taxon>Burkholderiales</taxon>
        <taxon>Burkholderiaceae</taxon>
        <taxon>Cupriavidus</taxon>
    </lineage>
</organism>
<evidence type="ECO:0000313" key="2">
    <source>
        <dbReference type="Proteomes" id="UP000249638"/>
    </source>
</evidence>
<reference evidence="1" key="1">
    <citation type="submission" date="2018-06" db="EMBL/GenBank/DDBJ databases">
        <title>Genomic Encyclopedia of Type Strains, Phase IV (KMG-V): Genome sequencing to study the core and pangenomes of soil and plant-associated prokaryotes.</title>
        <authorList>
            <person name="Whitman W."/>
        </authorList>
    </citation>
    <scope>NUCLEOTIDE SEQUENCE [LARGE SCALE GENOMIC DNA]</scope>
    <source>
        <strain evidence="1">MLR2-44</strain>
    </source>
</reference>
<comment type="caution">
    <text evidence="1">The sequence shown here is derived from an EMBL/GenBank/DDBJ whole genome shotgun (WGS) entry which is preliminary data.</text>
</comment>
<keyword evidence="2" id="KW-1185">Reference proteome</keyword>
<dbReference type="Proteomes" id="UP000249638">
    <property type="component" value="Unassembled WGS sequence"/>
</dbReference>
<gene>
    <name evidence="1" type="ORF">C7416_10986</name>
</gene>
<proteinExistence type="predicted"/>
<sequence>MSKIFVAGSISIRQLDPMVKARIDSIVAGDHTVIIGDANGADSSVQAYLSSKDAAQIVVYCSGPKPRNNLGGWAVVCVDARHAAPGTRAYFTAKDIEMAKAADFGLMIWDARSTGTLHNVMELLLRGKVAVVFINTTRSFLTVRGVEQLERLLSFMAAPALHRAQDKLDLRSRFSQLRNGQAAMFADAG</sequence>
<name>A0A2W7NS38_9BURK</name>
<evidence type="ECO:0000313" key="1">
    <source>
        <dbReference type="EMBL" id="PZX24685.1"/>
    </source>
</evidence>